<feature type="compositionally biased region" description="Polar residues" evidence="14">
    <location>
        <begin position="683"/>
        <end position="692"/>
    </location>
</feature>
<dbReference type="GO" id="GO:0030867">
    <property type="term" value="C:rough endoplasmic reticulum membrane"/>
    <property type="evidence" value="ECO:0007669"/>
    <property type="project" value="UniProtKB-SubCell"/>
</dbReference>
<feature type="compositionally biased region" description="Low complexity" evidence="14">
    <location>
        <begin position="306"/>
        <end position="320"/>
    </location>
</feature>
<feature type="compositionally biased region" description="Low complexity" evidence="14">
    <location>
        <begin position="668"/>
        <end position="682"/>
    </location>
</feature>
<protein>
    <recommendedName>
        <fullName evidence="4">Macoilin</fullName>
    </recommendedName>
    <alternativeName>
        <fullName evidence="12">Transmembrane protein 57</fullName>
    </alternativeName>
</protein>
<proteinExistence type="predicted"/>
<evidence type="ECO:0000256" key="12">
    <source>
        <dbReference type="ARBA" id="ARBA00031129"/>
    </source>
</evidence>
<sequence length="692" mass="77610">MRRRLLADRGKLDRLPIKKQRVAETVQSSLFFICKVVFIFIIGWLAILLLDSMADFRFEFLYPAFMFLKNCFDSYRYQGLIFALLVFCLVVYLDLLCWTVLASPWLFLGASSCVWLEIIRSSDHSFSYSALTLWMLFLYVEVSFRLEKLPGQLLNFSRPFAAHCIGYPVVTMSFLIKHQIMHVIRQRQQKKIAEENAVYFAILQKALPQEPSRTAENNDKDHKNGTEDSVVMMSSTTTVQSDREGRPKASPKTNHGGGGGKTSNRERMGSSSGGRHGKSGNSRTADRSNTCRSQTQPAGNEQSQQATAHGSGGTAAAANGDVLRPSSAGKVHVVGGKKQLAVKAVPRSNQPPQTPGAPAGPVANGTTPLDTVKDKMKVALDMLQNELRSERTLRQVAEASASKMELEVKKLKADLQASCLQEEETATRVDELQTKEKTQRMELHRFKTESENLQLKLLRLSSGKNHDQASIAVLEKKLKEEEGGRQRVERELREHLDHIQNLRSEEEVIQLKEMLTCKERELDSIRKELHMKRRQIDRLQQDMNVCHMSLQAAEKDRAQLQNSLSEESGMKMRLLKALSELTHRNRLYMEELQRKNQEVDHLRQRLAEIMAIVPTIPAPIHPPTASTSANNGGFQPTTMTPFATTTTSSVFTMPEGMSTYHPPQSPVAMSMSTAAASSAQQQFLTSPGNQQP</sequence>
<comment type="subcellular location">
    <subcellularLocation>
        <location evidence="2">Nucleus membrane</location>
        <topology evidence="2">Multi-pass membrane protein</topology>
    </subcellularLocation>
    <subcellularLocation>
        <location evidence="3">Rough endoplasmic reticulum membrane</location>
        <topology evidence="3">Multi-pass membrane protein</topology>
    </subcellularLocation>
</comment>
<evidence type="ECO:0000256" key="9">
    <source>
        <dbReference type="ARBA" id="ARBA00023136"/>
    </source>
</evidence>
<evidence type="ECO:0000256" key="1">
    <source>
        <dbReference type="ARBA" id="ARBA00003440"/>
    </source>
</evidence>
<keyword evidence="17" id="KW-1185">Reference proteome</keyword>
<accession>A0AA35S9X0</accession>
<dbReference type="Pfam" id="PF09726">
    <property type="entry name" value="Macoilin"/>
    <property type="match status" value="2"/>
</dbReference>
<evidence type="ECO:0000256" key="3">
    <source>
        <dbReference type="ARBA" id="ARBA00004269"/>
    </source>
</evidence>
<evidence type="ECO:0000256" key="8">
    <source>
        <dbReference type="ARBA" id="ARBA00022989"/>
    </source>
</evidence>
<evidence type="ECO:0000256" key="5">
    <source>
        <dbReference type="ARBA" id="ARBA00022553"/>
    </source>
</evidence>
<evidence type="ECO:0000256" key="15">
    <source>
        <dbReference type="SAM" id="Phobius"/>
    </source>
</evidence>
<dbReference type="GO" id="GO:0031965">
    <property type="term" value="C:nuclear membrane"/>
    <property type="evidence" value="ECO:0007669"/>
    <property type="project" value="UniProtKB-SubCell"/>
</dbReference>
<dbReference type="GO" id="GO:0023041">
    <property type="term" value="P:neuronal signal transduction"/>
    <property type="evidence" value="ECO:0007669"/>
    <property type="project" value="InterPro"/>
</dbReference>
<feature type="compositionally biased region" description="Basic and acidic residues" evidence="14">
    <location>
        <begin position="216"/>
        <end position="226"/>
    </location>
</feature>
<keyword evidence="7" id="KW-0256">Endoplasmic reticulum</keyword>
<dbReference type="InterPro" id="IPR019130">
    <property type="entry name" value="Macoilin"/>
</dbReference>
<evidence type="ECO:0000256" key="10">
    <source>
        <dbReference type="ARBA" id="ARBA00023180"/>
    </source>
</evidence>
<feature type="transmembrane region" description="Helical" evidence="15">
    <location>
        <begin position="126"/>
        <end position="144"/>
    </location>
</feature>
<dbReference type="Proteomes" id="UP001174909">
    <property type="component" value="Unassembled WGS sequence"/>
</dbReference>
<keyword evidence="5" id="KW-0597">Phosphoprotein</keyword>
<feature type="compositionally biased region" description="Polar residues" evidence="14">
    <location>
        <begin position="287"/>
        <end position="305"/>
    </location>
</feature>
<evidence type="ECO:0000313" key="16">
    <source>
        <dbReference type="EMBL" id="CAI8025579.1"/>
    </source>
</evidence>
<evidence type="ECO:0000256" key="13">
    <source>
        <dbReference type="SAM" id="Coils"/>
    </source>
</evidence>
<evidence type="ECO:0000313" key="17">
    <source>
        <dbReference type="Proteomes" id="UP001174909"/>
    </source>
</evidence>
<evidence type="ECO:0000256" key="6">
    <source>
        <dbReference type="ARBA" id="ARBA00022692"/>
    </source>
</evidence>
<dbReference type="PANTHER" id="PTHR47464:SF2">
    <property type="entry name" value="MACOILIN"/>
    <property type="match status" value="1"/>
</dbReference>
<feature type="region of interest" description="Disordered" evidence="14">
    <location>
        <begin position="663"/>
        <end position="692"/>
    </location>
</feature>
<feature type="transmembrane region" description="Helical" evidence="15">
    <location>
        <begin position="156"/>
        <end position="176"/>
    </location>
</feature>
<feature type="coiled-coil region" evidence="13">
    <location>
        <begin position="471"/>
        <end position="612"/>
    </location>
</feature>
<dbReference type="AlphaFoldDB" id="A0AA35S9X0"/>
<comment type="caution">
    <text evidence="16">The sequence shown here is derived from an EMBL/GenBank/DDBJ whole genome shotgun (WGS) entry which is preliminary data.</text>
</comment>
<feature type="region of interest" description="Disordered" evidence="14">
    <location>
        <begin position="344"/>
        <end position="367"/>
    </location>
</feature>
<reference evidence="16" key="1">
    <citation type="submission" date="2023-03" db="EMBL/GenBank/DDBJ databases">
        <authorList>
            <person name="Steffen K."/>
            <person name="Cardenas P."/>
        </authorList>
    </citation>
    <scope>NUCLEOTIDE SEQUENCE</scope>
</reference>
<evidence type="ECO:0000256" key="7">
    <source>
        <dbReference type="ARBA" id="ARBA00022824"/>
    </source>
</evidence>
<keyword evidence="11" id="KW-0539">Nucleus</keyword>
<keyword evidence="13" id="KW-0175">Coiled coil</keyword>
<dbReference type="EMBL" id="CASHTH010002166">
    <property type="protein sequence ID" value="CAI8025579.1"/>
    <property type="molecule type" value="Genomic_DNA"/>
</dbReference>
<organism evidence="16 17">
    <name type="scientific">Geodia barretti</name>
    <name type="common">Barrett's horny sponge</name>
    <dbReference type="NCBI Taxonomy" id="519541"/>
    <lineage>
        <taxon>Eukaryota</taxon>
        <taxon>Metazoa</taxon>
        <taxon>Porifera</taxon>
        <taxon>Demospongiae</taxon>
        <taxon>Heteroscleromorpha</taxon>
        <taxon>Tetractinellida</taxon>
        <taxon>Astrophorina</taxon>
        <taxon>Geodiidae</taxon>
        <taxon>Geodia</taxon>
    </lineage>
</organism>
<gene>
    <name evidence="16" type="ORF">GBAR_LOCUS14760</name>
</gene>
<name>A0AA35S9X0_GEOBA</name>
<evidence type="ECO:0000256" key="2">
    <source>
        <dbReference type="ARBA" id="ARBA00004232"/>
    </source>
</evidence>
<evidence type="ECO:0000256" key="4">
    <source>
        <dbReference type="ARBA" id="ARBA00021882"/>
    </source>
</evidence>
<feature type="region of interest" description="Disordered" evidence="14">
    <location>
        <begin position="210"/>
        <end position="321"/>
    </location>
</feature>
<comment type="function">
    <text evidence="1">Plays a role in the regulation of neuronal activity.</text>
</comment>
<feature type="transmembrane region" description="Helical" evidence="15">
    <location>
        <begin position="29"/>
        <end position="50"/>
    </location>
</feature>
<keyword evidence="10" id="KW-0325">Glycoprotein</keyword>
<keyword evidence="9 15" id="KW-0472">Membrane</keyword>
<evidence type="ECO:0000256" key="14">
    <source>
        <dbReference type="SAM" id="MobiDB-lite"/>
    </source>
</evidence>
<dbReference type="PANTHER" id="PTHR47464">
    <property type="entry name" value="MACOILIN"/>
    <property type="match status" value="1"/>
</dbReference>
<keyword evidence="8 15" id="KW-1133">Transmembrane helix</keyword>
<keyword evidence="6 15" id="KW-0812">Transmembrane</keyword>
<evidence type="ECO:0000256" key="11">
    <source>
        <dbReference type="ARBA" id="ARBA00023242"/>
    </source>
</evidence>
<feature type="coiled-coil region" evidence="13">
    <location>
        <begin position="380"/>
        <end position="414"/>
    </location>
</feature>
<feature type="transmembrane region" description="Helical" evidence="15">
    <location>
        <begin position="79"/>
        <end position="106"/>
    </location>
</feature>